<keyword evidence="3" id="KW-1185">Reference proteome</keyword>
<organism evidence="2 3">
    <name type="scientific">Seongchinamella unica</name>
    <dbReference type="NCBI Taxonomy" id="2547392"/>
    <lineage>
        <taxon>Bacteria</taxon>
        <taxon>Pseudomonadati</taxon>
        <taxon>Pseudomonadota</taxon>
        <taxon>Gammaproteobacteria</taxon>
        <taxon>Cellvibrionales</taxon>
        <taxon>Halieaceae</taxon>
        <taxon>Seongchinamella</taxon>
    </lineage>
</organism>
<evidence type="ECO:0000313" key="2">
    <source>
        <dbReference type="EMBL" id="TDG16063.1"/>
    </source>
</evidence>
<sequence length="119" mass="13711">MCHYIPQARHLGVHLVALDDQEITLCPPYRKELVGQRDLRMDYSAAALHLIAKIEQTVIPKTTNFSLDYLRPTRLQDTYAQCALTRQGRQVANVSITAWQERRDRPCAIARAHFLIPEQ</sequence>
<dbReference type="AlphaFoldDB" id="A0A4R5LX36"/>
<name>A0A4R5LX36_9GAMM</name>
<dbReference type="EMBL" id="SMSE01000001">
    <property type="protein sequence ID" value="TDG16063.1"/>
    <property type="molecule type" value="Genomic_DNA"/>
</dbReference>
<reference evidence="2 3" key="1">
    <citation type="submission" date="2019-03" db="EMBL/GenBank/DDBJ databases">
        <title>Seongchinamella monodicae gen. nov., sp. nov., a novel member of the Gammaproteobacteria isolated from a tidal mudflat of beach.</title>
        <authorList>
            <person name="Yang H.G."/>
            <person name="Kang J.W."/>
            <person name="Lee S.D."/>
        </authorList>
    </citation>
    <scope>NUCLEOTIDE SEQUENCE [LARGE SCALE GENOMIC DNA]</scope>
    <source>
        <strain evidence="2 3">GH4-78</strain>
    </source>
</reference>
<dbReference type="OrthoDB" id="9813158at2"/>
<dbReference type="Pfam" id="PF13622">
    <property type="entry name" value="4HBT_3"/>
    <property type="match status" value="1"/>
</dbReference>
<dbReference type="InterPro" id="IPR029069">
    <property type="entry name" value="HotDog_dom_sf"/>
</dbReference>
<dbReference type="Gene3D" id="3.10.129.10">
    <property type="entry name" value="Hotdog Thioesterase"/>
    <property type="match status" value="1"/>
</dbReference>
<gene>
    <name evidence="2" type="ORF">E2F43_05880</name>
</gene>
<comment type="caution">
    <text evidence="2">The sequence shown here is derived from an EMBL/GenBank/DDBJ whole genome shotgun (WGS) entry which is preliminary data.</text>
</comment>
<dbReference type="SUPFAM" id="SSF54637">
    <property type="entry name" value="Thioesterase/thiol ester dehydrase-isomerase"/>
    <property type="match status" value="1"/>
</dbReference>
<dbReference type="CDD" id="cd03443">
    <property type="entry name" value="PaaI_thioesterase"/>
    <property type="match status" value="1"/>
</dbReference>
<accession>A0A4R5LX36</accession>
<evidence type="ECO:0000259" key="1">
    <source>
        <dbReference type="Pfam" id="PF13622"/>
    </source>
</evidence>
<dbReference type="Proteomes" id="UP000295554">
    <property type="component" value="Unassembled WGS sequence"/>
</dbReference>
<evidence type="ECO:0000313" key="3">
    <source>
        <dbReference type="Proteomes" id="UP000295554"/>
    </source>
</evidence>
<dbReference type="InterPro" id="IPR049449">
    <property type="entry name" value="TesB_ACOT8-like_N"/>
</dbReference>
<proteinExistence type="predicted"/>
<protein>
    <submittedName>
        <fullName evidence="2">PaaI family thioesterase</fullName>
    </submittedName>
</protein>
<feature type="domain" description="Acyl-CoA thioesterase-like N-terminal HotDog" evidence="1">
    <location>
        <begin position="49"/>
        <end position="114"/>
    </location>
</feature>